<dbReference type="ExpressionAtlas" id="A0A2K3KNS2">
    <property type="expression patterns" value="baseline"/>
</dbReference>
<protein>
    <submittedName>
        <fullName evidence="2">Uncharacterized protein</fullName>
    </submittedName>
</protein>
<feature type="region of interest" description="Disordered" evidence="1">
    <location>
        <begin position="70"/>
        <end position="100"/>
    </location>
</feature>
<accession>A0A2K3KNS2</accession>
<evidence type="ECO:0000313" key="2">
    <source>
        <dbReference type="EMBL" id="PNX67929.1"/>
    </source>
</evidence>
<reference evidence="2 3" key="1">
    <citation type="journal article" date="2014" name="Am. J. Bot.">
        <title>Genome assembly and annotation for red clover (Trifolium pratense; Fabaceae).</title>
        <authorList>
            <person name="Istvanek J."/>
            <person name="Jaros M."/>
            <person name="Krenek A."/>
            <person name="Repkova J."/>
        </authorList>
    </citation>
    <scope>NUCLEOTIDE SEQUENCE [LARGE SCALE GENOMIC DNA]</scope>
    <source>
        <strain evidence="3">cv. Tatra</strain>
        <tissue evidence="2">Young leaves</tissue>
    </source>
</reference>
<name>A0A2K3KNS2_TRIPR</name>
<sequence length="100" mass="11813">MGSHWDLSYVAWLPEHDYQIKKIFESKGSRRLSEMYMEARNKRERPSWIGEDAWKELDIEWKKPAYKAISQRNKKNRNSAKGGSIHTGGSITFTEHTLRM</sequence>
<feature type="compositionally biased region" description="Polar residues" evidence="1">
    <location>
        <begin position="87"/>
        <end position="100"/>
    </location>
</feature>
<evidence type="ECO:0000313" key="3">
    <source>
        <dbReference type="Proteomes" id="UP000236291"/>
    </source>
</evidence>
<evidence type="ECO:0000256" key="1">
    <source>
        <dbReference type="SAM" id="MobiDB-lite"/>
    </source>
</evidence>
<gene>
    <name evidence="2" type="ORF">L195_g055892</name>
</gene>
<dbReference type="EMBL" id="ASHM01103622">
    <property type="protein sequence ID" value="PNX67929.1"/>
    <property type="molecule type" value="Genomic_DNA"/>
</dbReference>
<dbReference type="InterPro" id="IPR004252">
    <property type="entry name" value="Probable_transposase_24"/>
</dbReference>
<comment type="caution">
    <text evidence="2">The sequence shown here is derived from an EMBL/GenBank/DDBJ whole genome shotgun (WGS) entry which is preliminary data.</text>
</comment>
<dbReference type="Proteomes" id="UP000236291">
    <property type="component" value="Unassembled WGS sequence"/>
</dbReference>
<dbReference type="AlphaFoldDB" id="A0A2K3KNS2"/>
<reference evidence="2 3" key="2">
    <citation type="journal article" date="2017" name="Front. Plant Sci.">
        <title>Gene Classification and Mining of Molecular Markers Useful in Red Clover (Trifolium pratense) Breeding.</title>
        <authorList>
            <person name="Istvanek J."/>
            <person name="Dluhosova J."/>
            <person name="Dluhos P."/>
            <person name="Patkova L."/>
            <person name="Nedelnik J."/>
            <person name="Repkova J."/>
        </authorList>
    </citation>
    <scope>NUCLEOTIDE SEQUENCE [LARGE SCALE GENOMIC DNA]</scope>
    <source>
        <strain evidence="3">cv. Tatra</strain>
        <tissue evidence="2">Young leaves</tissue>
    </source>
</reference>
<organism evidence="2 3">
    <name type="scientific">Trifolium pratense</name>
    <name type="common">Red clover</name>
    <dbReference type="NCBI Taxonomy" id="57577"/>
    <lineage>
        <taxon>Eukaryota</taxon>
        <taxon>Viridiplantae</taxon>
        <taxon>Streptophyta</taxon>
        <taxon>Embryophyta</taxon>
        <taxon>Tracheophyta</taxon>
        <taxon>Spermatophyta</taxon>
        <taxon>Magnoliopsida</taxon>
        <taxon>eudicotyledons</taxon>
        <taxon>Gunneridae</taxon>
        <taxon>Pentapetalae</taxon>
        <taxon>rosids</taxon>
        <taxon>fabids</taxon>
        <taxon>Fabales</taxon>
        <taxon>Fabaceae</taxon>
        <taxon>Papilionoideae</taxon>
        <taxon>50 kb inversion clade</taxon>
        <taxon>NPAAA clade</taxon>
        <taxon>Hologalegina</taxon>
        <taxon>IRL clade</taxon>
        <taxon>Trifolieae</taxon>
        <taxon>Trifolium</taxon>
    </lineage>
</organism>
<dbReference type="Pfam" id="PF03004">
    <property type="entry name" value="Transposase_24"/>
    <property type="match status" value="1"/>
</dbReference>
<feature type="non-terminal residue" evidence="2">
    <location>
        <position position="100"/>
    </location>
</feature>
<proteinExistence type="predicted"/>